<keyword evidence="3" id="KW-1185">Reference proteome</keyword>
<gene>
    <name evidence="2" type="ORF">CR513_22286</name>
</gene>
<name>A0A371GXD2_MUCPR</name>
<accession>A0A371GXD2</accession>
<feature type="non-terminal residue" evidence="2">
    <location>
        <position position="1"/>
    </location>
</feature>
<evidence type="ECO:0000313" key="2">
    <source>
        <dbReference type="EMBL" id="RDX95220.1"/>
    </source>
</evidence>
<dbReference type="OrthoDB" id="1934939at2759"/>
<sequence>MIPGGPSPQTALFKPGENKEELRANLDMLQEVQEIAHVREYAVKARVARKYDKKIVPCNFKPQDLVLRKITRGTKSNKLTPAWEGPFRVLEEVGRLKRANLGYDYKTQNGQSKKANPGCDYKQTAQKD</sequence>
<protein>
    <submittedName>
        <fullName evidence="2">Uncharacterized protein</fullName>
    </submittedName>
</protein>
<feature type="region of interest" description="Disordered" evidence="1">
    <location>
        <begin position="105"/>
        <end position="128"/>
    </location>
</feature>
<organism evidence="2 3">
    <name type="scientific">Mucuna pruriens</name>
    <name type="common">Velvet bean</name>
    <name type="synonym">Dolichos pruriens</name>
    <dbReference type="NCBI Taxonomy" id="157652"/>
    <lineage>
        <taxon>Eukaryota</taxon>
        <taxon>Viridiplantae</taxon>
        <taxon>Streptophyta</taxon>
        <taxon>Embryophyta</taxon>
        <taxon>Tracheophyta</taxon>
        <taxon>Spermatophyta</taxon>
        <taxon>Magnoliopsida</taxon>
        <taxon>eudicotyledons</taxon>
        <taxon>Gunneridae</taxon>
        <taxon>Pentapetalae</taxon>
        <taxon>rosids</taxon>
        <taxon>fabids</taxon>
        <taxon>Fabales</taxon>
        <taxon>Fabaceae</taxon>
        <taxon>Papilionoideae</taxon>
        <taxon>50 kb inversion clade</taxon>
        <taxon>NPAAA clade</taxon>
        <taxon>indigoferoid/millettioid clade</taxon>
        <taxon>Phaseoleae</taxon>
        <taxon>Mucuna</taxon>
    </lineage>
</organism>
<dbReference type="Proteomes" id="UP000257109">
    <property type="component" value="Unassembled WGS sequence"/>
</dbReference>
<evidence type="ECO:0000256" key="1">
    <source>
        <dbReference type="SAM" id="MobiDB-lite"/>
    </source>
</evidence>
<evidence type="ECO:0000313" key="3">
    <source>
        <dbReference type="Proteomes" id="UP000257109"/>
    </source>
</evidence>
<dbReference type="AlphaFoldDB" id="A0A371GXD2"/>
<proteinExistence type="predicted"/>
<reference evidence="2" key="1">
    <citation type="submission" date="2018-05" db="EMBL/GenBank/DDBJ databases">
        <title>Draft genome of Mucuna pruriens seed.</title>
        <authorList>
            <person name="Nnadi N.E."/>
            <person name="Vos R."/>
            <person name="Hasami M.H."/>
            <person name="Devisetty U.K."/>
            <person name="Aguiy J.C."/>
        </authorList>
    </citation>
    <scope>NUCLEOTIDE SEQUENCE [LARGE SCALE GENOMIC DNA]</scope>
    <source>
        <strain evidence="2">JCA_2017</strain>
    </source>
</reference>
<comment type="caution">
    <text evidence="2">The sequence shown here is derived from an EMBL/GenBank/DDBJ whole genome shotgun (WGS) entry which is preliminary data.</text>
</comment>
<dbReference type="EMBL" id="QJKJ01004182">
    <property type="protein sequence ID" value="RDX95220.1"/>
    <property type="molecule type" value="Genomic_DNA"/>
</dbReference>